<dbReference type="AlphaFoldDB" id="A0AA90SHB1"/>
<feature type="transmembrane region" description="Helical" evidence="1">
    <location>
        <begin position="112"/>
        <end position="132"/>
    </location>
</feature>
<keyword evidence="1" id="KW-1133">Transmembrane helix</keyword>
<name>A0AA90SHB1_9ACTN</name>
<reference evidence="2" key="1">
    <citation type="submission" date="2023-08" db="EMBL/GenBank/DDBJ databases">
        <title>The draft genome of Tsukamurella strandjordii strain 050030.</title>
        <authorList>
            <person name="Zhao F."/>
            <person name="Feng Y."/>
            <person name="Zong Z."/>
        </authorList>
    </citation>
    <scope>NUCLEOTIDE SEQUENCE</scope>
    <source>
        <strain evidence="2">050030</strain>
    </source>
</reference>
<comment type="caution">
    <text evidence="2">The sequence shown here is derived from an EMBL/GenBank/DDBJ whole genome shotgun (WGS) entry which is preliminary data.</text>
</comment>
<organism evidence="2 3">
    <name type="scientific">Tsukamurella strandjordii</name>
    <dbReference type="NCBI Taxonomy" id="147577"/>
    <lineage>
        <taxon>Bacteria</taxon>
        <taxon>Bacillati</taxon>
        <taxon>Actinomycetota</taxon>
        <taxon>Actinomycetes</taxon>
        <taxon>Mycobacteriales</taxon>
        <taxon>Tsukamurellaceae</taxon>
        <taxon>Tsukamurella</taxon>
    </lineage>
</organism>
<dbReference type="EMBL" id="JAUTIX010000004">
    <property type="protein sequence ID" value="MDP0398634.1"/>
    <property type="molecule type" value="Genomic_DNA"/>
</dbReference>
<accession>A0AA90SHB1</accession>
<keyword evidence="3" id="KW-1185">Reference proteome</keyword>
<sequence>MGSDQYGIAAFVVDALAAAYLMPLFAWLGVARADSKLYSPLQAIQRVGRRGFVGLGCCALGLGVVIGRITVPLAGVAIVVGGAVGIGLVVLSQRLPGASYSEPTGWRAVWRFTLVVGMVIVALVGWIAFAAASEAAGGAFGDPKNW</sequence>
<protein>
    <submittedName>
        <fullName evidence="2">Uncharacterized protein</fullName>
    </submittedName>
</protein>
<keyword evidence="1" id="KW-0812">Transmembrane</keyword>
<evidence type="ECO:0000313" key="3">
    <source>
        <dbReference type="Proteomes" id="UP001178281"/>
    </source>
</evidence>
<feature type="transmembrane region" description="Helical" evidence="1">
    <location>
        <begin position="51"/>
        <end position="67"/>
    </location>
</feature>
<dbReference type="Proteomes" id="UP001178281">
    <property type="component" value="Unassembled WGS sequence"/>
</dbReference>
<gene>
    <name evidence="2" type="ORF">Q7X28_11905</name>
</gene>
<evidence type="ECO:0000256" key="1">
    <source>
        <dbReference type="SAM" id="Phobius"/>
    </source>
</evidence>
<keyword evidence="1" id="KW-0472">Membrane</keyword>
<proteinExistence type="predicted"/>
<evidence type="ECO:0000313" key="2">
    <source>
        <dbReference type="EMBL" id="MDP0398634.1"/>
    </source>
</evidence>
<feature type="transmembrane region" description="Helical" evidence="1">
    <location>
        <begin position="6"/>
        <end position="30"/>
    </location>
</feature>
<feature type="transmembrane region" description="Helical" evidence="1">
    <location>
        <begin position="73"/>
        <end position="91"/>
    </location>
</feature>
<dbReference type="RefSeq" id="WP_220659516.1">
    <property type="nucleotide sequence ID" value="NZ_BAAAII010000006.1"/>
</dbReference>